<evidence type="ECO:0000256" key="4">
    <source>
        <dbReference type="ARBA" id="ARBA00022490"/>
    </source>
</evidence>
<comment type="catalytic activity">
    <reaction evidence="12 13">
        <text>tRNA(Phe) + L-phenylalanine + ATP = L-phenylalanyl-tRNA(Phe) + AMP + diphosphate + H(+)</text>
        <dbReference type="Rhea" id="RHEA:19413"/>
        <dbReference type="Rhea" id="RHEA-COMP:9668"/>
        <dbReference type="Rhea" id="RHEA-COMP:9699"/>
        <dbReference type="ChEBI" id="CHEBI:15378"/>
        <dbReference type="ChEBI" id="CHEBI:30616"/>
        <dbReference type="ChEBI" id="CHEBI:33019"/>
        <dbReference type="ChEBI" id="CHEBI:58095"/>
        <dbReference type="ChEBI" id="CHEBI:78442"/>
        <dbReference type="ChEBI" id="CHEBI:78531"/>
        <dbReference type="ChEBI" id="CHEBI:456215"/>
        <dbReference type="EC" id="6.1.1.20"/>
    </reaction>
</comment>
<dbReference type="Pfam" id="PF01409">
    <property type="entry name" value="tRNA-synt_2d"/>
    <property type="match status" value="1"/>
</dbReference>
<dbReference type="InterPro" id="IPR022911">
    <property type="entry name" value="Phe_tRNA_ligase_alpha1_bac"/>
</dbReference>
<dbReference type="EC" id="6.1.1.20" evidence="13"/>
<comment type="subcellular location">
    <subcellularLocation>
        <location evidence="1 13">Cytoplasm</location>
    </subcellularLocation>
</comment>
<evidence type="ECO:0000256" key="1">
    <source>
        <dbReference type="ARBA" id="ARBA00004496"/>
    </source>
</evidence>
<dbReference type="EMBL" id="VBOR01000064">
    <property type="protein sequence ID" value="TMQ48882.1"/>
    <property type="molecule type" value="Genomic_DNA"/>
</dbReference>
<dbReference type="GO" id="GO:0005737">
    <property type="term" value="C:cytoplasm"/>
    <property type="evidence" value="ECO:0007669"/>
    <property type="project" value="UniProtKB-SubCell"/>
</dbReference>
<dbReference type="SUPFAM" id="SSF46589">
    <property type="entry name" value="tRNA-binding arm"/>
    <property type="match status" value="1"/>
</dbReference>
<evidence type="ECO:0000256" key="8">
    <source>
        <dbReference type="ARBA" id="ARBA00022840"/>
    </source>
</evidence>
<evidence type="ECO:0000313" key="15">
    <source>
        <dbReference type="EMBL" id="TMQ48882.1"/>
    </source>
</evidence>
<evidence type="ECO:0000313" key="16">
    <source>
        <dbReference type="Proteomes" id="UP000316292"/>
    </source>
</evidence>
<dbReference type="InterPro" id="IPR006195">
    <property type="entry name" value="aa-tRNA-synth_II"/>
</dbReference>
<evidence type="ECO:0000256" key="13">
    <source>
        <dbReference type="HAMAP-Rule" id="MF_00281"/>
    </source>
</evidence>
<dbReference type="Gene3D" id="3.30.930.10">
    <property type="entry name" value="Bira Bifunctional Protein, Domain 2"/>
    <property type="match status" value="1"/>
</dbReference>
<evidence type="ECO:0000256" key="3">
    <source>
        <dbReference type="ARBA" id="ARBA00011209"/>
    </source>
</evidence>
<comment type="similarity">
    <text evidence="2 13">Belongs to the class-II aminoacyl-tRNA synthetase family. Phe-tRNA synthetase alpha subunit type 1 subfamily.</text>
</comment>
<feature type="binding site" evidence="13">
    <location>
        <position position="256"/>
    </location>
    <ligand>
        <name>Mg(2+)</name>
        <dbReference type="ChEBI" id="CHEBI:18420"/>
        <note>shared with beta subunit</note>
    </ligand>
</feature>
<keyword evidence="10 13" id="KW-0648">Protein biosynthesis</keyword>
<dbReference type="GO" id="GO:0005524">
    <property type="term" value="F:ATP binding"/>
    <property type="evidence" value="ECO:0007669"/>
    <property type="project" value="UniProtKB-UniRule"/>
</dbReference>
<dbReference type="InterPro" id="IPR004529">
    <property type="entry name" value="Phe-tRNA-synth_IIc_asu"/>
</dbReference>
<dbReference type="GO" id="GO:0004826">
    <property type="term" value="F:phenylalanine-tRNA ligase activity"/>
    <property type="evidence" value="ECO:0007669"/>
    <property type="project" value="UniProtKB-UniRule"/>
</dbReference>
<reference evidence="15 16" key="1">
    <citation type="journal article" date="2019" name="Nat. Microbiol.">
        <title>Mediterranean grassland soil C-N compound turnover is dependent on rainfall and depth, and is mediated by genomically divergent microorganisms.</title>
        <authorList>
            <person name="Diamond S."/>
            <person name="Andeer P.F."/>
            <person name="Li Z."/>
            <person name="Crits-Christoph A."/>
            <person name="Burstein D."/>
            <person name="Anantharaman K."/>
            <person name="Lane K.R."/>
            <person name="Thomas B.C."/>
            <person name="Pan C."/>
            <person name="Northen T.R."/>
            <person name="Banfield J.F."/>
        </authorList>
    </citation>
    <scope>NUCLEOTIDE SEQUENCE [LARGE SCALE GENOMIC DNA]</scope>
    <source>
        <strain evidence="15">WS_1</strain>
    </source>
</reference>
<dbReference type="InterPro" id="IPR004188">
    <property type="entry name" value="Phe-tRNA_ligase_II_N"/>
</dbReference>
<dbReference type="Proteomes" id="UP000316292">
    <property type="component" value="Unassembled WGS sequence"/>
</dbReference>
<comment type="cofactor">
    <cofactor evidence="13">
        <name>Mg(2+)</name>
        <dbReference type="ChEBI" id="CHEBI:18420"/>
    </cofactor>
    <text evidence="13">Binds 2 magnesium ions per tetramer.</text>
</comment>
<dbReference type="FunFam" id="3.30.930.10:FF:000003">
    <property type="entry name" value="Phenylalanine--tRNA ligase alpha subunit"/>
    <property type="match status" value="1"/>
</dbReference>
<evidence type="ECO:0000256" key="10">
    <source>
        <dbReference type="ARBA" id="ARBA00022917"/>
    </source>
</evidence>
<comment type="subunit">
    <text evidence="3 13">Tetramer of two alpha and two beta subunits.</text>
</comment>
<dbReference type="GO" id="GO:0000049">
    <property type="term" value="F:tRNA binding"/>
    <property type="evidence" value="ECO:0007669"/>
    <property type="project" value="InterPro"/>
</dbReference>
<dbReference type="SUPFAM" id="SSF55681">
    <property type="entry name" value="Class II aaRS and biotin synthetases"/>
    <property type="match status" value="1"/>
</dbReference>
<keyword evidence="5 13" id="KW-0436">Ligase</keyword>
<dbReference type="InterPro" id="IPR045864">
    <property type="entry name" value="aa-tRNA-synth_II/BPL/LPL"/>
</dbReference>
<dbReference type="PANTHER" id="PTHR11538:SF41">
    <property type="entry name" value="PHENYLALANINE--TRNA LIGASE, MITOCHONDRIAL"/>
    <property type="match status" value="1"/>
</dbReference>
<dbReference type="Pfam" id="PF02912">
    <property type="entry name" value="Phe_tRNA-synt_N"/>
    <property type="match status" value="1"/>
</dbReference>
<dbReference type="InterPro" id="IPR010978">
    <property type="entry name" value="tRNA-bd_arm"/>
</dbReference>
<dbReference type="HAMAP" id="MF_00281">
    <property type="entry name" value="Phe_tRNA_synth_alpha1"/>
    <property type="match status" value="1"/>
</dbReference>
<protein>
    <recommendedName>
        <fullName evidence="13">Phenylalanine--tRNA ligase alpha subunit</fullName>
        <ecNumber evidence="13">6.1.1.20</ecNumber>
    </recommendedName>
    <alternativeName>
        <fullName evidence="13">Phenylalanyl-tRNA synthetase alpha subunit</fullName>
        <shortName evidence="13">PheRS</shortName>
    </alternativeName>
</protein>
<name>A0A538SBZ1_UNCEI</name>
<dbReference type="InterPro" id="IPR002319">
    <property type="entry name" value="Phenylalanyl-tRNA_Synthase"/>
</dbReference>
<evidence type="ECO:0000256" key="9">
    <source>
        <dbReference type="ARBA" id="ARBA00022842"/>
    </source>
</evidence>
<keyword evidence="8 13" id="KW-0067">ATP-binding</keyword>
<dbReference type="CDD" id="cd00496">
    <property type="entry name" value="PheRS_alpha_core"/>
    <property type="match status" value="1"/>
</dbReference>
<evidence type="ECO:0000256" key="7">
    <source>
        <dbReference type="ARBA" id="ARBA00022741"/>
    </source>
</evidence>
<keyword evidence="6 13" id="KW-0479">Metal-binding</keyword>
<dbReference type="NCBIfam" id="TIGR00468">
    <property type="entry name" value="pheS"/>
    <property type="match status" value="1"/>
</dbReference>
<dbReference type="PROSITE" id="PS50862">
    <property type="entry name" value="AA_TRNA_LIGASE_II"/>
    <property type="match status" value="1"/>
</dbReference>
<evidence type="ECO:0000256" key="6">
    <source>
        <dbReference type="ARBA" id="ARBA00022723"/>
    </source>
</evidence>
<comment type="caution">
    <text evidence="15">The sequence shown here is derived from an EMBL/GenBank/DDBJ whole genome shotgun (WGS) entry which is preliminary data.</text>
</comment>
<proteinExistence type="inferred from homology"/>
<dbReference type="AlphaFoldDB" id="A0A538SBZ1"/>
<accession>A0A538SBZ1</accession>
<organism evidence="15 16">
    <name type="scientific">Eiseniibacteriota bacterium</name>
    <dbReference type="NCBI Taxonomy" id="2212470"/>
    <lineage>
        <taxon>Bacteria</taxon>
        <taxon>Candidatus Eiseniibacteriota</taxon>
    </lineage>
</organism>
<evidence type="ECO:0000256" key="11">
    <source>
        <dbReference type="ARBA" id="ARBA00023146"/>
    </source>
</evidence>
<dbReference type="PANTHER" id="PTHR11538">
    <property type="entry name" value="PHENYLALANYL-TRNA SYNTHETASE"/>
    <property type="match status" value="1"/>
</dbReference>
<gene>
    <name evidence="13 15" type="primary">pheS</name>
    <name evidence="15" type="ORF">E6K71_06400</name>
</gene>
<evidence type="ECO:0000259" key="14">
    <source>
        <dbReference type="PROSITE" id="PS50862"/>
    </source>
</evidence>
<keyword evidence="9 13" id="KW-0460">Magnesium</keyword>
<keyword evidence="4 13" id="KW-0963">Cytoplasm</keyword>
<evidence type="ECO:0000256" key="12">
    <source>
        <dbReference type="ARBA" id="ARBA00049255"/>
    </source>
</evidence>
<keyword evidence="7 13" id="KW-0547">Nucleotide-binding</keyword>
<sequence>MTERLDALEAEAARAFEAAKDQGALEEARVRWLGRKSELTGLLRGLKDLSPEQRAAVGARANRIRENLESRYEEARSSLASAGAPSGSASAPALRDVTLPGRSIPRGHEHLLSQVLREVREIFHGMGFALAEGPQVEDDWHNFGALNIPKGHPARAATDTFYLRPDILLRTHTSSVQIRVMEKQQPPVRIICPGRVYRNEAVDATHHFEFHQLEGLYVDENVTLGDLKGTLDRFLKSFFGPATEMRFSPSYFPFVEPGAQVEIRCFFCGGKGCPVCGPLSGGWLEVLGAGMVHPNVFRAVSYDPERWTGFAFGAGIERLVMLRHGVPDLRLFYENDVRFLHQF</sequence>
<evidence type="ECO:0000256" key="5">
    <source>
        <dbReference type="ARBA" id="ARBA00022598"/>
    </source>
</evidence>
<dbReference type="GO" id="GO:0000287">
    <property type="term" value="F:magnesium ion binding"/>
    <property type="evidence" value="ECO:0007669"/>
    <property type="project" value="UniProtKB-UniRule"/>
</dbReference>
<dbReference type="GO" id="GO:0006432">
    <property type="term" value="P:phenylalanyl-tRNA aminoacylation"/>
    <property type="evidence" value="ECO:0007669"/>
    <property type="project" value="UniProtKB-UniRule"/>
</dbReference>
<keyword evidence="11 13" id="KW-0030">Aminoacyl-tRNA synthetase</keyword>
<feature type="domain" description="Aminoacyl-transfer RNA synthetases class-II family profile" evidence="14">
    <location>
        <begin position="111"/>
        <end position="322"/>
    </location>
</feature>
<evidence type="ECO:0000256" key="2">
    <source>
        <dbReference type="ARBA" id="ARBA00010207"/>
    </source>
</evidence>